<protein>
    <submittedName>
        <fullName evidence="1">Uncharacterized protein</fullName>
    </submittedName>
</protein>
<dbReference type="AlphaFoldDB" id="A0A3S0Y2J1"/>
<dbReference type="STRING" id="211165.GCA_000317285_00110"/>
<dbReference type="RefSeq" id="WP_016877447.1">
    <property type="nucleotide sequence ID" value="NZ_AJLN01000015.1"/>
</dbReference>
<gene>
    <name evidence="1" type="ORF">PCC6912_20840</name>
</gene>
<evidence type="ECO:0000313" key="2">
    <source>
        <dbReference type="Proteomes" id="UP000268857"/>
    </source>
</evidence>
<accession>A0A3S0Y2J1</accession>
<keyword evidence="2" id="KW-1185">Reference proteome</keyword>
<organism evidence="1 2">
    <name type="scientific">Chlorogloeopsis fritschii PCC 6912</name>
    <dbReference type="NCBI Taxonomy" id="211165"/>
    <lineage>
        <taxon>Bacteria</taxon>
        <taxon>Bacillati</taxon>
        <taxon>Cyanobacteriota</taxon>
        <taxon>Cyanophyceae</taxon>
        <taxon>Nostocales</taxon>
        <taxon>Chlorogloeopsidaceae</taxon>
        <taxon>Chlorogloeopsis</taxon>
    </lineage>
</organism>
<proteinExistence type="predicted"/>
<comment type="caution">
    <text evidence="1">The sequence shown here is derived from an EMBL/GenBank/DDBJ whole genome shotgun (WGS) entry which is preliminary data.</text>
</comment>
<dbReference type="OrthoDB" id="481689at2"/>
<name>A0A3S0Y2J1_CHLFR</name>
<sequence>MQQQTLSDIAQTIKNSKSKGEKILTPNLQKMLKVLASMGMDRKVFACLLEIAEVDVQLVKYLAGPIITGGREWRDAIPTWVWQAIAIDRLDTILEEVDKGETGKLATPSEVLAVMMPITFEVPLSWEWNNVYLWASHTTLIKHKPFPNYDYENLWKIIGTTPIDYKQIQHDYETLASDIRTRVIKNVSSEWGKRLKQKPHKKVNTLKEINAQLSLF</sequence>
<evidence type="ECO:0000313" key="1">
    <source>
        <dbReference type="EMBL" id="RUR83841.1"/>
    </source>
</evidence>
<dbReference type="Proteomes" id="UP000268857">
    <property type="component" value="Unassembled WGS sequence"/>
</dbReference>
<dbReference type="EMBL" id="RSCJ01000006">
    <property type="protein sequence ID" value="RUR83841.1"/>
    <property type="molecule type" value="Genomic_DNA"/>
</dbReference>
<reference evidence="1 2" key="1">
    <citation type="journal article" date="2019" name="Genome Biol. Evol.">
        <title>Day and night: Metabolic profiles and evolutionary relationships of six axenic non-marine cyanobacteria.</title>
        <authorList>
            <person name="Will S.E."/>
            <person name="Henke P."/>
            <person name="Boedeker C."/>
            <person name="Huang S."/>
            <person name="Brinkmann H."/>
            <person name="Rohde M."/>
            <person name="Jarek M."/>
            <person name="Friedl T."/>
            <person name="Seufert S."/>
            <person name="Schumacher M."/>
            <person name="Overmann J."/>
            <person name="Neumann-Schaal M."/>
            <person name="Petersen J."/>
        </authorList>
    </citation>
    <scope>NUCLEOTIDE SEQUENCE [LARGE SCALE GENOMIC DNA]</scope>
    <source>
        <strain evidence="1 2">PCC 6912</strain>
    </source>
</reference>